<accession>A0ABM1EHW6</accession>
<organism evidence="2 3">
    <name type="scientific">Priapulus caudatus</name>
    <name type="common">Priapulid worm</name>
    <dbReference type="NCBI Taxonomy" id="37621"/>
    <lineage>
        <taxon>Eukaryota</taxon>
        <taxon>Metazoa</taxon>
        <taxon>Ecdysozoa</taxon>
        <taxon>Scalidophora</taxon>
        <taxon>Priapulida</taxon>
        <taxon>Priapulimorpha</taxon>
        <taxon>Priapulimorphida</taxon>
        <taxon>Priapulidae</taxon>
        <taxon>Priapulus</taxon>
    </lineage>
</organism>
<keyword evidence="2" id="KW-1185">Reference proteome</keyword>
<proteinExistence type="predicted"/>
<evidence type="ECO:0000256" key="1">
    <source>
        <dbReference type="SAM" id="MobiDB-lite"/>
    </source>
</evidence>
<feature type="region of interest" description="Disordered" evidence="1">
    <location>
        <begin position="47"/>
        <end position="85"/>
    </location>
</feature>
<reference evidence="3" key="1">
    <citation type="submission" date="2025-08" db="UniProtKB">
        <authorList>
            <consortium name="RefSeq"/>
        </authorList>
    </citation>
    <scope>IDENTIFICATION</scope>
</reference>
<dbReference type="Proteomes" id="UP000695022">
    <property type="component" value="Unplaced"/>
</dbReference>
<protein>
    <submittedName>
        <fullName evidence="3">Uncharacterized protein LOC106812424 isoform X1</fullName>
    </submittedName>
</protein>
<dbReference type="RefSeq" id="XP_014671787.1">
    <property type="nucleotide sequence ID" value="XM_014816301.1"/>
</dbReference>
<name>A0ABM1EHW6_PRICU</name>
<sequence>MPQEMRRDIQMSAAMQKMQSPEEVSCHYTEPADVLCNQLDANSTSTFHGDEFPMTPTMSPYKPMSPALSSPPNSPPPLCSPSPSVRSMSPGTVFTPMVISPHTPASAQHIGEGNRTNKPSAGMWEQLEHFNKRDKSPAFTFKTRDMYQSKKKPFEEQEPAVVTAHSETVSGFTGFTGGFFQPFHAMESPEFRYGEPSSSTSSIWNPASKNVCIFKTPEIESTAEFNMSPAPPVFSMASSATSADNTATDMSALSGFYSFPFGVSSGDAH</sequence>
<evidence type="ECO:0000313" key="3">
    <source>
        <dbReference type="RefSeq" id="XP_014671787.1"/>
    </source>
</evidence>
<dbReference type="GeneID" id="106812424"/>
<evidence type="ECO:0000313" key="2">
    <source>
        <dbReference type="Proteomes" id="UP000695022"/>
    </source>
</evidence>
<gene>
    <name evidence="3" type="primary">LOC106812424</name>
</gene>
<feature type="region of interest" description="Disordered" evidence="1">
    <location>
        <begin position="1"/>
        <end position="25"/>
    </location>
</feature>